<evidence type="ECO:0000313" key="1">
    <source>
        <dbReference type="EMBL" id="MBH9551964.1"/>
    </source>
</evidence>
<gene>
    <name evidence="1" type="ORF">I7X43_03785</name>
</gene>
<name>A0A931ITQ4_9BURK</name>
<dbReference type="RefSeq" id="WP_198099549.1">
    <property type="nucleotide sequence ID" value="NZ_JAEDAL010000001.1"/>
</dbReference>
<accession>A0A931ITQ4</accession>
<comment type="caution">
    <text evidence="1">The sequence shown here is derived from an EMBL/GenBank/DDBJ whole genome shotgun (WGS) entry which is preliminary data.</text>
</comment>
<reference evidence="1" key="1">
    <citation type="submission" date="2020-12" db="EMBL/GenBank/DDBJ databases">
        <title>The genome sequence of Inhella sp. 4Y17.</title>
        <authorList>
            <person name="Liu Y."/>
        </authorList>
    </citation>
    <scope>NUCLEOTIDE SEQUENCE</scope>
    <source>
        <strain evidence="1">4Y10</strain>
    </source>
</reference>
<proteinExistence type="predicted"/>
<dbReference type="AlphaFoldDB" id="A0A931ITQ4"/>
<organism evidence="1 2">
    <name type="scientific">Inhella gelatinilytica</name>
    <dbReference type="NCBI Taxonomy" id="2795030"/>
    <lineage>
        <taxon>Bacteria</taxon>
        <taxon>Pseudomonadati</taxon>
        <taxon>Pseudomonadota</taxon>
        <taxon>Betaproteobacteria</taxon>
        <taxon>Burkholderiales</taxon>
        <taxon>Sphaerotilaceae</taxon>
        <taxon>Inhella</taxon>
    </lineage>
</organism>
<protein>
    <submittedName>
        <fullName evidence="1">Uncharacterized protein</fullName>
    </submittedName>
</protein>
<dbReference type="Proteomes" id="UP000620139">
    <property type="component" value="Unassembled WGS sequence"/>
</dbReference>
<evidence type="ECO:0000313" key="2">
    <source>
        <dbReference type="Proteomes" id="UP000620139"/>
    </source>
</evidence>
<keyword evidence="2" id="KW-1185">Reference proteome</keyword>
<sequence>MVRFDLQGIGTKDTALLGYQGAKEGVLAIVRGKKAEAGKVLYFPFAISGSSSLGVCARPIHLEVMPATCERDQGPIAGCTLNQRAQELVVIGGDCDPLHIYWDPQQGSLDWWRL</sequence>
<dbReference type="EMBL" id="JAEDAL010000001">
    <property type="protein sequence ID" value="MBH9551964.1"/>
    <property type="molecule type" value="Genomic_DNA"/>
</dbReference>